<protein>
    <submittedName>
        <fullName evidence="1">Uncharacterized protein</fullName>
    </submittedName>
</protein>
<evidence type="ECO:0000313" key="1">
    <source>
        <dbReference type="EMBL" id="JAN39202.1"/>
    </source>
</evidence>
<sequence length="48" mass="5688">MLHFFSFSSSLSLSDVQYHVCFLILCLFLFIVGDFEQLRANLVRHMVY</sequence>
<accession>A0A0P6F1Q8</accession>
<name>A0A0P6F1Q8_9CRUS</name>
<proteinExistence type="predicted"/>
<dbReference type="AlphaFoldDB" id="A0A0P6F1Q8"/>
<dbReference type="EMBL" id="GDIQ01055535">
    <property type="protein sequence ID" value="JAN39202.1"/>
    <property type="molecule type" value="Transcribed_RNA"/>
</dbReference>
<reference evidence="1" key="1">
    <citation type="submission" date="2015-10" db="EMBL/GenBank/DDBJ databases">
        <title>EvidentialGene: Evidence-directed Construction of Complete mRNA Transcriptomes without Genomes.</title>
        <authorList>
            <person name="Gilbert D.G."/>
        </authorList>
    </citation>
    <scope>NUCLEOTIDE SEQUENCE</scope>
</reference>
<organism evidence="1">
    <name type="scientific">Daphnia magna</name>
    <dbReference type="NCBI Taxonomy" id="35525"/>
    <lineage>
        <taxon>Eukaryota</taxon>
        <taxon>Metazoa</taxon>
        <taxon>Ecdysozoa</taxon>
        <taxon>Arthropoda</taxon>
        <taxon>Crustacea</taxon>
        <taxon>Branchiopoda</taxon>
        <taxon>Diplostraca</taxon>
        <taxon>Cladocera</taxon>
        <taxon>Anomopoda</taxon>
        <taxon>Daphniidae</taxon>
        <taxon>Daphnia</taxon>
    </lineage>
</organism>